<dbReference type="EMBL" id="JBHTJR010000022">
    <property type="protein sequence ID" value="MFD0992412.1"/>
    <property type="molecule type" value="Genomic_DNA"/>
</dbReference>
<feature type="domain" description="Prolow-density lipoprotein receptor-related protein 1-like beta-propeller" evidence="1">
    <location>
        <begin position="83"/>
        <end position="190"/>
    </location>
</feature>
<sequence length="256" mass="28896">MKAIKVLVKSIILIFLISSCNDPYLQFPSNSQVVNDTIDKKLWLLKHRRYQEPGIYLYNETNGLLERELELPENLESPHAMAYDGEFLWVGGIGEEESIYQIDPQTGAIISEIPNIRTEGIAVDNDYIYYSVYETNIINKIEKNGTFVEEIVTQNASLSIPDIAIHGNYLYYLRYTVTNPVVKLNLSNKNESVIPLAGSVDTYCLTTFNNELVGVTLVNGISRFEQNSGNLISSNFTGIEGWITAIAPYYETIESE</sequence>
<organism evidence="2 3">
    <name type="scientific">Tenacibaculum geojense</name>
    <dbReference type="NCBI Taxonomy" id="915352"/>
    <lineage>
        <taxon>Bacteria</taxon>
        <taxon>Pseudomonadati</taxon>
        <taxon>Bacteroidota</taxon>
        <taxon>Flavobacteriia</taxon>
        <taxon>Flavobacteriales</taxon>
        <taxon>Flavobacteriaceae</taxon>
        <taxon>Tenacibaculum</taxon>
    </lineage>
</organism>
<evidence type="ECO:0000259" key="1">
    <source>
        <dbReference type="Pfam" id="PF16472"/>
    </source>
</evidence>
<dbReference type="Pfam" id="PF16472">
    <property type="entry name" value="DUF5050"/>
    <property type="match status" value="1"/>
</dbReference>
<proteinExistence type="predicted"/>
<protein>
    <submittedName>
        <fullName evidence="2">DUF5050 domain-containing protein</fullName>
    </submittedName>
</protein>
<reference evidence="3" key="1">
    <citation type="journal article" date="2019" name="Int. J. Syst. Evol. Microbiol.">
        <title>The Global Catalogue of Microorganisms (GCM) 10K type strain sequencing project: providing services to taxonomists for standard genome sequencing and annotation.</title>
        <authorList>
            <consortium name="The Broad Institute Genomics Platform"/>
            <consortium name="The Broad Institute Genome Sequencing Center for Infectious Disease"/>
            <person name="Wu L."/>
            <person name="Ma J."/>
        </authorList>
    </citation>
    <scope>NUCLEOTIDE SEQUENCE [LARGE SCALE GENOMIC DNA]</scope>
    <source>
        <strain evidence="3">CCUG 60527</strain>
    </source>
</reference>
<evidence type="ECO:0000313" key="2">
    <source>
        <dbReference type="EMBL" id="MFD0992412.1"/>
    </source>
</evidence>
<dbReference type="SUPFAM" id="SSF63825">
    <property type="entry name" value="YWTD domain"/>
    <property type="match status" value="1"/>
</dbReference>
<dbReference type="InterPro" id="IPR032485">
    <property type="entry name" value="LRP1-like_beta_prop"/>
</dbReference>
<dbReference type="PROSITE" id="PS51257">
    <property type="entry name" value="PROKAR_LIPOPROTEIN"/>
    <property type="match status" value="1"/>
</dbReference>
<dbReference type="Proteomes" id="UP001597062">
    <property type="component" value="Unassembled WGS sequence"/>
</dbReference>
<name>A0ABW3JPP0_9FLAO</name>
<evidence type="ECO:0000313" key="3">
    <source>
        <dbReference type="Proteomes" id="UP001597062"/>
    </source>
</evidence>
<comment type="caution">
    <text evidence="2">The sequence shown here is derived from an EMBL/GenBank/DDBJ whole genome shotgun (WGS) entry which is preliminary data.</text>
</comment>
<dbReference type="RefSeq" id="WP_386105683.1">
    <property type="nucleotide sequence ID" value="NZ_JBHTJR010000022.1"/>
</dbReference>
<gene>
    <name evidence="2" type="ORF">ACFQ1U_04275</name>
</gene>
<keyword evidence="3" id="KW-1185">Reference proteome</keyword>
<accession>A0ABW3JPP0</accession>